<reference evidence="2 3" key="1">
    <citation type="submission" date="2024-04" db="EMBL/GenBank/DDBJ databases">
        <title>Luteolibacter sp. isolated from soil.</title>
        <authorList>
            <person name="An J."/>
        </authorList>
    </citation>
    <scope>NUCLEOTIDE SEQUENCE [LARGE SCALE GENOMIC DNA]</scope>
    <source>
        <strain evidence="2 3">Y139</strain>
    </source>
</reference>
<keyword evidence="1" id="KW-0812">Transmembrane</keyword>
<evidence type="ECO:0008006" key="4">
    <source>
        <dbReference type="Google" id="ProtNLM"/>
    </source>
</evidence>
<keyword evidence="1" id="KW-0472">Membrane</keyword>
<comment type="caution">
    <text evidence="2">The sequence shown here is derived from an EMBL/GenBank/DDBJ whole genome shotgun (WGS) entry which is preliminary data.</text>
</comment>
<protein>
    <recommendedName>
        <fullName evidence="4">Zinc ribbon domain-containing protein</fullName>
    </recommendedName>
</protein>
<dbReference type="Proteomes" id="UP001371305">
    <property type="component" value="Unassembled WGS sequence"/>
</dbReference>
<evidence type="ECO:0000313" key="3">
    <source>
        <dbReference type="Proteomes" id="UP001371305"/>
    </source>
</evidence>
<keyword evidence="1" id="KW-1133">Transmembrane helix</keyword>
<dbReference type="EMBL" id="JBBUKT010000002">
    <property type="protein sequence ID" value="MEK7950244.1"/>
    <property type="molecule type" value="Genomic_DNA"/>
</dbReference>
<gene>
    <name evidence="2" type="ORF">WKV53_07045</name>
</gene>
<name>A0ABU9ARA0_9BACT</name>
<feature type="transmembrane region" description="Helical" evidence="1">
    <location>
        <begin position="130"/>
        <end position="146"/>
    </location>
</feature>
<proteinExistence type="predicted"/>
<keyword evidence="3" id="KW-1185">Reference proteome</keyword>
<evidence type="ECO:0000313" key="2">
    <source>
        <dbReference type="EMBL" id="MEK7950244.1"/>
    </source>
</evidence>
<sequence length="179" mass="19796">MLRDMKVTKVCCQGCGADLQVDESIRFATCNYCHARLEIIHDPTVTHTRLLEDIGRTTEKMAGNLRVIELQNDLERLDREWENRRQGFMVTSKNGHRSVPTEAGSLIGGGIMLVMGIAATAVGANLGGPLPLFGLVFIGLAIYSIINGTSKATGYRDAEKSFMQQRNDLIDQIDEARRN</sequence>
<accession>A0ABU9ARA0</accession>
<feature type="transmembrane region" description="Helical" evidence="1">
    <location>
        <begin position="103"/>
        <end position="124"/>
    </location>
</feature>
<organism evidence="2 3">
    <name type="scientific">Luteolibacter soli</name>
    <dbReference type="NCBI Taxonomy" id="3135280"/>
    <lineage>
        <taxon>Bacteria</taxon>
        <taxon>Pseudomonadati</taxon>
        <taxon>Verrucomicrobiota</taxon>
        <taxon>Verrucomicrobiia</taxon>
        <taxon>Verrucomicrobiales</taxon>
        <taxon>Verrucomicrobiaceae</taxon>
        <taxon>Luteolibacter</taxon>
    </lineage>
</organism>
<evidence type="ECO:0000256" key="1">
    <source>
        <dbReference type="SAM" id="Phobius"/>
    </source>
</evidence>